<dbReference type="InterPro" id="IPR050315">
    <property type="entry name" value="FAD-oxidoreductase_2"/>
</dbReference>
<dbReference type="PROSITE" id="PS51318">
    <property type="entry name" value="TAT"/>
    <property type="match status" value="1"/>
</dbReference>
<keyword evidence="2" id="KW-0285">Flavoprotein</keyword>
<keyword evidence="7" id="KW-1185">Reference proteome</keyword>
<dbReference type="PRINTS" id="PR00368">
    <property type="entry name" value="FADPNR"/>
</dbReference>
<dbReference type="InterPro" id="IPR006311">
    <property type="entry name" value="TAT_signal"/>
</dbReference>
<reference evidence="6 7" key="1">
    <citation type="submission" date="2022-01" db="EMBL/GenBank/DDBJ databases">
        <title>Novel bile acid biosynthetic pathways are enriched in the microbiome of centenarians.</title>
        <authorList>
            <person name="Sato Y."/>
            <person name="Atarashi K."/>
            <person name="Plichta R.D."/>
            <person name="Arai Y."/>
            <person name="Sasajima S."/>
            <person name="Kearney M.S."/>
            <person name="Suda W."/>
            <person name="Takeshita K."/>
            <person name="Sasaki T."/>
            <person name="Okamoto S."/>
            <person name="Skelly N.A."/>
            <person name="Okamura Y."/>
            <person name="Vlamakis H."/>
            <person name="Li Y."/>
            <person name="Tanoue T."/>
            <person name="Takei H."/>
            <person name="Nittono H."/>
            <person name="Narushima S."/>
            <person name="Irie J."/>
            <person name="Itoh H."/>
            <person name="Moriya K."/>
            <person name="Sugiura Y."/>
            <person name="Suematsu M."/>
            <person name="Moritoki N."/>
            <person name="Shibata S."/>
            <person name="Littman R.D."/>
            <person name="Fischbach A.M."/>
            <person name="Uwamino Y."/>
            <person name="Inoue T."/>
            <person name="Honda A."/>
            <person name="Hattori M."/>
            <person name="Murai T."/>
            <person name="Xavier J.R."/>
            <person name="Hirose N."/>
            <person name="Honda K."/>
        </authorList>
    </citation>
    <scope>NUCLEOTIDE SEQUENCE [LARGE SCALE GENOMIC DNA]</scope>
    <source>
        <strain evidence="6 7">CE91-St30</strain>
    </source>
</reference>
<organism evidence="6 7">
    <name type="scientific">Raoultibacter timonensis</name>
    <dbReference type="NCBI Taxonomy" id="1907662"/>
    <lineage>
        <taxon>Bacteria</taxon>
        <taxon>Bacillati</taxon>
        <taxon>Actinomycetota</taxon>
        <taxon>Coriobacteriia</taxon>
        <taxon>Eggerthellales</taxon>
        <taxon>Eggerthellaceae</taxon>
        <taxon>Raoultibacter</taxon>
    </lineage>
</organism>
<comment type="cofactor">
    <cofactor evidence="1">
        <name>FAD</name>
        <dbReference type="ChEBI" id="CHEBI:57692"/>
    </cofactor>
</comment>
<dbReference type="InterPro" id="IPR003953">
    <property type="entry name" value="FAD-dep_OxRdtase_2_FAD-bd"/>
</dbReference>
<dbReference type="Gene3D" id="3.90.700.10">
    <property type="entry name" value="Succinate dehydrogenase/fumarate reductase flavoprotein, catalytic domain"/>
    <property type="match status" value="1"/>
</dbReference>
<evidence type="ECO:0000259" key="5">
    <source>
        <dbReference type="Pfam" id="PF00890"/>
    </source>
</evidence>
<dbReference type="EMBL" id="AP025564">
    <property type="protein sequence ID" value="BDE95475.1"/>
    <property type="molecule type" value="Genomic_DNA"/>
</dbReference>
<gene>
    <name evidence="6" type="ORF">CE91St30_08080</name>
</gene>
<dbReference type="RefSeq" id="WP_244411840.1">
    <property type="nucleotide sequence ID" value="NZ_AP025564.1"/>
</dbReference>
<evidence type="ECO:0000313" key="6">
    <source>
        <dbReference type="EMBL" id="BDE95475.1"/>
    </source>
</evidence>
<evidence type="ECO:0000256" key="3">
    <source>
        <dbReference type="ARBA" id="ARBA00022827"/>
    </source>
</evidence>
<dbReference type="Gene3D" id="3.50.50.60">
    <property type="entry name" value="FAD/NAD(P)-binding domain"/>
    <property type="match status" value="1"/>
</dbReference>
<dbReference type="PANTHER" id="PTHR43400:SF10">
    <property type="entry name" value="3-OXOSTEROID 1-DEHYDROGENASE"/>
    <property type="match status" value="1"/>
</dbReference>
<dbReference type="SUPFAM" id="SSF51905">
    <property type="entry name" value="FAD/NAD(P)-binding domain"/>
    <property type="match status" value="1"/>
</dbReference>
<evidence type="ECO:0000256" key="4">
    <source>
        <dbReference type="ARBA" id="ARBA00023002"/>
    </source>
</evidence>
<dbReference type="PROSITE" id="PS51257">
    <property type="entry name" value="PROKAR_LIPOPROTEIN"/>
    <property type="match status" value="1"/>
</dbReference>
<keyword evidence="3" id="KW-0274">FAD</keyword>
<sequence length="503" mass="52381">MLEDKKLTRRGFVGAALVGSMGVAASSFLAGCSAPETSNDKGAETWDEEADVVVVGSGGAGLAAAVEAANAGASVIVLEKTNIVGGDSTLCDGILGGWGTKLAKAQGIDVSADEIYDWFMGHPDWYGPKDPEVARVLADKSGETIDWLQEIGVPFVEEVAPRFGYTELPVIHQVDGKGAEMVRVLKENAETAGATIETETAATKLLANDEGRIIGVAASSKKGDMRIKANKGVVMATGSYAGSPAMLAQLNAESAHLLPGSNPGATGDGLAMAMDIGAYTARASELPLMSSLAGVESGSIVNWNYYERLHGLWLDADGERFFNEETNYENPNGHRAIVRKQNEQGTQVIAFIGTTPELEAVLAMRPIEWATGETVEEVAEAVGLDGAKVRATVDRFNGLCESGEADDFGRPAEFMVPLTGPFYAAPISVSTSVTMGGFRTNTEAQALKLMAPTKDGSLTSPIPGLYAAGVVCEWNCAAGATVLCAVTLGRIAGQNVAKEAPAA</sequence>
<accession>A0ABM7WGW4</accession>
<protein>
    <submittedName>
        <fullName evidence="6">Flavocytochrome c</fullName>
    </submittedName>
</protein>
<feature type="domain" description="FAD-dependent oxidoreductase 2 FAD-binding" evidence="5">
    <location>
        <begin position="51"/>
        <end position="472"/>
    </location>
</feature>
<dbReference type="PRINTS" id="PR00411">
    <property type="entry name" value="PNDRDTASEI"/>
</dbReference>
<dbReference type="SUPFAM" id="SSF56425">
    <property type="entry name" value="Succinate dehydrogenase/fumarate reductase flavoprotein, catalytic domain"/>
    <property type="match status" value="1"/>
</dbReference>
<evidence type="ECO:0000256" key="1">
    <source>
        <dbReference type="ARBA" id="ARBA00001974"/>
    </source>
</evidence>
<dbReference type="InterPro" id="IPR036188">
    <property type="entry name" value="FAD/NAD-bd_sf"/>
</dbReference>
<dbReference type="PANTHER" id="PTHR43400">
    <property type="entry name" value="FUMARATE REDUCTASE"/>
    <property type="match status" value="1"/>
</dbReference>
<dbReference type="Pfam" id="PF00890">
    <property type="entry name" value="FAD_binding_2"/>
    <property type="match status" value="1"/>
</dbReference>
<dbReference type="InterPro" id="IPR027477">
    <property type="entry name" value="Succ_DH/fumarate_Rdtase_cat_sf"/>
</dbReference>
<name>A0ABM7WGW4_9ACTN</name>
<dbReference type="Proteomes" id="UP001320544">
    <property type="component" value="Chromosome"/>
</dbReference>
<proteinExistence type="predicted"/>
<keyword evidence="4" id="KW-0560">Oxidoreductase</keyword>
<evidence type="ECO:0000313" key="7">
    <source>
        <dbReference type="Proteomes" id="UP001320544"/>
    </source>
</evidence>
<evidence type="ECO:0000256" key="2">
    <source>
        <dbReference type="ARBA" id="ARBA00022630"/>
    </source>
</evidence>